<gene>
    <name evidence="9" type="ORF">FRX97_10975</name>
</gene>
<feature type="transmembrane region" description="Helical" evidence="8">
    <location>
        <begin position="142"/>
        <end position="159"/>
    </location>
</feature>
<dbReference type="OrthoDB" id="9839527at2"/>
<keyword evidence="10" id="KW-1185">Reference proteome</keyword>
<dbReference type="Pfam" id="PF09594">
    <property type="entry name" value="GT87"/>
    <property type="match status" value="1"/>
</dbReference>
<feature type="transmembrane region" description="Helical" evidence="8">
    <location>
        <begin position="276"/>
        <end position="294"/>
    </location>
</feature>
<keyword evidence="2" id="KW-1003">Cell membrane</keyword>
<comment type="caution">
    <text evidence="9">The sequence shown here is derived from an EMBL/GenBank/DDBJ whole genome shotgun (WGS) entry which is preliminary data.</text>
</comment>
<reference evidence="9 10" key="1">
    <citation type="submission" date="2019-08" db="EMBL/GenBank/DDBJ databases">
        <title>Genome of Luteibaculum oceani JCM 18817.</title>
        <authorList>
            <person name="Bowman J.P."/>
        </authorList>
    </citation>
    <scope>NUCLEOTIDE SEQUENCE [LARGE SCALE GENOMIC DNA]</scope>
    <source>
        <strain evidence="9 10">JCM 18817</strain>
    </source>
</reference>
<dbReference type="GO" id="GO:0005886">
    <property type="term" value="C:plasma membrane"/>
    <property type="evidence" value="ECO:0007669"/>
    <property type="project" value="UniProtKB-SubCell"/>
</dbReference>
<evidence type="ECO:0000256" key="8">
    <source>
        <dbReference type="SAM" id="Phobius"/>
    </source>
</evidence>
<dbReference type="AlphaFoldDB" id="A0A5C6UVL7"/>
<evidence type="ECO:0000256" key="6">
    <source>
        <dbReference type="ARBA" id="ARBA00023136"/>
    </source>
</evidence>
<organism evidence="9 10">
    <name type="scientific">Luteibaculum oceani</name>
    <dbReference type="NCBI Taxonomy" id="1294296"/>
    <lineage>
        <taxon>Bacteria</taxon>
        <taxon>Pseudomonadati</taxon>
        <taxon>Bacteroidota</taxon>
        <taxon>Flavobacteriia</taxon>
        <taxon>Flavobacteriales</taxon>
        <taxon>Luteibaculaceae</taxon>
        <taxon>Luteibaculum</taxon>
    </lineage>
</organism>
<dbReference type="GO" id="GO:0016758">
    <property type="term" value="F:hexosyltransferase activity"/>
    <property type="evidence" value="ECO:0007669"/>
    <property type="project" value="InterPro"/>
</dbReference>
<feature type="transmembrane region" description="Helical" evidence="8">
    <location>
        <begin position="383"/>
        <end position="405"/>
    </location>
</feature>
<comment type="similarity">
    <text evidence="7">Belongs to the glycosyltransferase 87 family.</text>
</comment>
<name>A0A5C6UVL7_9FLAO</name>
<feature type="transmembrane region" description="Helical" evidence="8">
    <location>
        <begin position="196"/>
        <end position="217"/>
    </location>
</feature>
<dbReference type="EMBL" id="VORB01000010">
    <property type="protein sequence ID" value="TXC76261.1"/>
    <property type="molecule type" value="Genomic_DNA"/>
</dbReference>
<evidence type="ECO:0000313" key="9">
    <source>
        <dbReference type="EMBL" id="TXC76261.1"/>
    </source>
</evidence>
<feature type="transmembrane region" description="Helical" evidence="8">
    <location>
        <begin position="117"/>
        <end position="136"/>
    </location>
</feature>
<evidence type="ECO:0000256" key="1">
    <source>
        <dbReference type="ARBA" id="ARBA00004651"/>
    </source>
</evidence>
<feature type="transmembrane region" description="Helical" evidence="8">
    <location>
        <begin position="306"/>
        <end position="335"/>
    </location>
</feature>
<feature type="transmembrane region" description="Helical" evidence="8">
    <location>
        <begin position="166"/>
        <end position="190"/>
    </location>
</feature>
<keyword evidence="5 8" id="KW-1133">Transmembrane helix</keyword>
<dbReference type="RefSeq" id="WP_147015264.1">
    <property type="nucleotide sequence ID" value="NZ_VORB01000010.1"/>
</dbReference>
<feature type="transmembrane region" description="Helical" evidence="8">
    <location>
        <begin position="356"/>
        <end position="377"/>
    </location>
</feature>
<feature type="transmembrane region" description="Helical" evidence="8">
    <location>
        <begin position="78"/>
        <end position="96"/>
    </location>
</feature>
<protein>
    <submittedName>
        <fullName evidence="9">DUF2029 domain-containing protein</fullName>
    </submittedName>
</protein>
<evidence type="ECO:0000313" key="10">
    <source>
        <dbReference type="Proteomes" id="UP000321168"/>
    </source>
</evidence>
<proteinExistence type="inferred from homology"/>
<sequence length="408" mass="47004">MRTTKANWRLIVFILLIALTLFELIRSGNRDGDFLGYIRAANAVLSGNDIYLDYLNTWPPLFSIFCVPLYFLNKISPYGVRILWLLGGLFGFASTINHTAQLFFNKKLGWKTSEKHLSILNPLLFVPLLLSFRFVLDNLANVQINMYMLWASTLCLVLLDKNKIKLAALVLAISISLKIFTIFLLIYLLYKRHFKFGAYALLFLLILNSIPLAVFGWELGIEYYHAWVTEVAPKSYLPTSRNQSIFGLFIRLFADLPHKNVVDISLLQLQIDQVKTLTYLTICLFGIIPLYLFYKPIKNLKSKGSLIELCIVYTAIPLLTPVAWKAYFIFLWIPITYLFHELYKTDYPGLKKKGRIVFWIGMSYLIFSAEIFVGKWFSDALETIGILTLGSILLIGLLFRINLVYHNK</sequence>
<evidence type="ECO:0000256" key="3">
    <source>
        <dbReference type="ARBA" id="ARBA00022679"/>
    </source>
</evidence>
<dbReference type="InterPro" id="IPR018584">
    <property type="entry name" value="GT87"/>
</dbReference>
<evidence type="ECO:0000256" key="4">
    <source>
        <dbReference type="ARBA" id="ARBA00022692"/>
    </source>
</evidence>
<keyword evidence="6 8" id="KW-0472">Membrane</keyword>
<comment type="subcellular location">
    <subcellularLocation>
        <location evidence="1">Cell membrane</location>
        <topology evidence="1">Multi-pass membrane protein</topology>
    </subcellularLocation>
</comment>
<keyword evidence="3" id="KW-0808">Transferase</keyword>
<dbReference type="Proteomes" id="UP000321168">
    <property type="component" value="Unassembled WGS sequence"/>
</dbReference>
<evidence type="ECO:0000256" key="2">
    <source>
        <dbReference type="ARBA" id="ARBA00022475"/>
    </source>
</evidence>
<evidence type="ECO:0000256" key="5">
    <source>
        <dbReference type="ARBA" id="ARBA00022989"/>
    </source>
</evidence>
<evidence type="ECO:0000256" key="7">
    <source>
        <dbReference type="ARBA" id="ARBA00024033"/>
    </source>
</evidence>
<keyword evidence="4 8" id="KW-0812">Transmembrane</keyword>
<accession>A0A5C6UVL7</accession>